<evidence type="ECO:0000313" key="2">
    <source>
        <dbReference type="Proteomes" id="UP000616769"/>
    </source>
</evidence>
<sequence>MGKDNLDNQKRIQLRDLKLRKVNMKETMIVGGFILSICLALVPIYIYPYLNIEKYRKIVAYCDSENSDD</sequence>
<organism evidence="1 2">
    <name type="scientific">Sarcoptes scabiei</name>
    <name type="common">Itch mite</name>
    <name type="synonym">Acarus scabiei</name>
    <dbReference type="NCBI Taxonomy" id="52283"/>
    <lineage>
        <taxon>Eukaryota</taxon>
        <taxon>Metazoa</taxon>
        <taxon>Ecdysozoa</taxon>
        <taxon>Arthropoda</taxon>
        <taxon>Chelicerata</taxon>
        <taxon>Arachnida</taxon>
        <taxon>Acari</taxon>
        <taxon>Acariformes</taxon>
        <taxon>Sarcoptiformes</taxon>
        <taxon>Astigmata</taxon>
        <taxon>Psoroptidia</taxon>
        <taxon>Sarcoptoidea</taxon>
        <taxon>Sarcoptidae</taxon>
        <taxon>Sarcoptinae</taxon>
        <taxon>Sarcoptes</taxon>
    </lineage>
</organism>
<protein>
    <submittedName>
        <fullName evidence="1">DUF4538 domain containing protein</fullName>
    </submittedName>
</protein>
<dbReference type="VEuPathDB" id="VectorBase:SSCA003046"/>
<dbReference type="InterPro" id="IPR027917">
    <property type="entry name" value="MITRAC7/Phoenixin"/>
</dbReference>
<dbReference type="Pfam" id="PF15061">
    <property type="entry name" value="MITRAC7_Phoenixin"/>
    <property type="match status" value="1"/>
</dbReference>
<comment type="caution">
    <text evidence="1">The sequence shown here is derived from an EMBL/GenBank/DDBJ whole genome shotgun (WGS) entry which is preliminary data.</text>
</comment>
<dbReference type="AlphaFoldDB" id="A0A132AFH0"/>
<proteinExistence type="predicted"/>
<reference evidence="1 2" key="1">
    <citation type="journal article" date="2015" name="Parasit. Vectors">
        <title>Draft genome of the scabies mite.</title>
        <authorList>
            <person name="Rider S.D.Jr."/>
            <person name="Morgan M.S."/>
            <person name="Arlian L.G."/>
        </authorList>
    </citation>
    <scope>NUCLEOTIDE SEQUENCE [LARGE SCALE GENOMIC DNA]</scope>
    <source>
        <strain evidence="1">Arlian Lab</strain>
    </source>
</reference>
<name>A0A132AFH0_SARSC</name>
<dbReference type="Proteomes" id="UP000616769">
    <property type="component" value="Unassembled WGS sequence"/>
</dbReference>
<accession>A0A132AFH0</accession>
<gene>
    <name evidence="1" type="ORF">QR98_0082710</name>
</gene>
<evidence type="ECO:0000313" key="1">
    <source>
        <dbReference type="EMBL" id="KPM09726.1"/>
    </source>
</evidence>
<dbReference type="GO" id="GO:0033617">
    <property type="term" value="P:mitochondrial respiratory chain complex IV assembly"/>
    <property type="evidence" value="ECO:0007669"/>
    <property type="project" value="InterPro"/>
</dbReference>
<dbReference type="GO" id="GO:0005739">
    <property type="term" value="C:mitochondrion"/>
    <property type="evidence" value="ECO:0007669"/>
    <property type="project" value="GOC"/>
</dbReference>
<dbReference type="OrthoDB" id="8755372at2759"/>
<dbReference type="GO" id="GO:0016020">
    <property type="term" value="C:membrane"/>
    <property type="evidence" value="ECO:0007669"/>
    <property type="project" value="InterPro"/>
</dbReference>
<dbReference type="EMBL" id="JXLN01014002">
    <property type="protein sequence ID" value="KPM09726.1"/>
    <property type="molecule type" value="Genomic_DNA"/>
</dbReference>